<dbReference type="EMBL" id="JAWIIJ010000019">
    <property type="protein sequence ID" value="MDV2080806.1"/>
    <property type="molecule type" value="Genomic_DNA"/>
</dbReference>
<feature type="transmembrane region" description="Helical" evidence="1">
    <location>
        <begin position="28"/>
        <end position="47"/>
    </location>
</feature>
<dbReference type="RefSeq" id="WP_316975158.1">
    <property type="nucleotide sequence ID" value="NZ_JAWIIJ010000019.1"/>
</dbReference>
<keyword evidence="1" id="KW-0472">Membrane</keyword>
<organism evidence="2 3">
    <name type="scientific">Marinobacter xestospongiae</name>
    <dbReference type="NCBI Taxonomy" id="994319"/>
    <lineage>
        <taxon>Bacteria</taxon>
        <taxon>Pseudomonadati</taxon>
        <taxon>Pseudomonadota</taxon>
        <taxon>Gammaproteobacteria</taxon>
        <taxon>Pseudomonadales</taxon>
        <taxon>Marinobacteraceae</taxon>
        <taxon>Marinobacter</taxon>
    </lineage>
</organism>
<keyword evidence="1" id="KW-0812">Transmembrane</keyword>
<comment type="caution">
    <text evidence="2">The sequence shown here is derived from an EMBL/GenBank/DDBJ whole genome shotgun (WGS) entry which is preliminary data.</text>
</comment>
<gene>
    <name evidence="2" type="ORF">RYS15_19135</name>
</gene>
<accession>A0ABU3W303</accession>
<dbReference type="Proteomes" id="UP001269819">
    <property type="component" value="Unassembled WGS sequence"/>
</dbReference>
<reference evidence="2 3" key="1">
    <citation type="submission" date="2023-10" db="EMBL/GenBank/DDBJ databases">
        <title>Characteristics and mechanism of a salt-tolerant marine origin heterotrophic nitrifying- aerobic denitrifying bacteria Marinobacter xestospongiae HN1.</title>
        <authorList>
            <person name="Qi R."/>
        </authorList>
    </citation>
    <scope>NUCLEOTIDE SEQUENCE [LARGE SCALE GENOMIC DNA]</scope>
    <source>
        <strain evidence="2 3">HN1</strain>
    </source>
</reference>
<keyword evidence="3" id="KW-1185">Reference proteome</keyword>
<protein>
    <submittedName>
        <fullName evidence="2">Uncharacterized protein</fullName>
    </submittedName>
</protein>
<evidence type="ECO:0000313" key="2">
    <source>
        <dbReference type="EMBL" id="MDV2080806.1"/>
    </source>
</evidence>
<sequence>MNREVDVEFKSRKDQSLYDFMKESGQDWKFMVLLIGVCVVLTQLGFFDK</sequence>
<keyword evidence="1" id="KW-1133">Transmembrane helix</keyword>
<evidence type="ECO:0000256" key="1">
    <source>
        <dbReference type="SAM" id="Phobius"/>
    </source>
</evidence>
<proteinExistence type="predicted"/>
<evidence type="ECO:0000313" key="3">
    <source>
        <dbReference type="Proteomes" id="UP001269819"/>
    </source>
</evidence>
<name>A0ABU3W303_9GAMM</name>